<dbReference type="AlphaFoldDB" id="A0AAV2VNT2"/>
<dbReference type="Proteomes" id="UP000018211">
    <property type="component" value="Unassembled WGS sequence"/>
</dbReference>
<organism evidence="9 10">
    <name type="scientific">Vibrio nigripulchritudo SOn1</name>
    <dbReference type="NCBI Taxonomy" id="1238450"/>
    <lineage>
        <taxon>Bacteria</taxon>
        <taxon>Pseudomonadati</taxon>
        <taxon>Pseudomonadota</taxon>
        <taxon>Gammaproteobacteria</taxon>
        <taxon>Vibrionales</taxon>
        <taxon>Vibrionaceae</taxon>
        <taxon>Vibrio</taxon>
    </lineage>
</organism>
<dbReference type="InterPro" id="IPR000086">
    <property type="entry name" value="NUDIX_hydrolase_dom"/>
</dbReference>
<dbReference type="PANTHER" id="PTHR43758">
    <property type="entry name" value="7,8-DIHYDRO-8-OXOGUANINE TRIPHOSPHATASE"/>
    <property type="match status" value="1"/>
</dbReference>
<evidence type="ECO:0000259" key="8">
    <source>
        <dbReference type="PROSITE" id="PS51462"/>
    </source>
</evidence>
<keyword evidence="4 9" id="KW-0378">Hydrolase</keyword>
<dbReference type="InterPro" id="IPR020084">
    <property type="entry name" value="NUDIX_hydrolase_CS"/>
</dbReference>
<evidence type="ECO:0000256" key="4">
    <source>
        <dbReference type="ARBA" id="ARBA00022801"/>
    </source>
</evidence>
<evidence type="ECO:0000256" key="7">
    <source>
        <dbReference type="SAM" id="SignalP"/>
    </source>
</evidence>
<keyword evidence="5" id="KW-0460">Magnesium</keyword>
<comment type="similarity">
    <text evidence="2">Belongs to the Nudix hydrolase family.</text>
</comment>
<dbReference type="PROSITE" id="PS00893">
    <property type="entry name" value="NUDIX_BOX"/>
    <property type="match status" value="1"/>
</dbReference>
<evidence type="ECO:0000256" key="2">
    <source>
        <dbReference type="ARBA" id="ARBA00005582"/>
    </source>
</evidence>
<feature type="transmembrane region" description="Helical" evidence="6">
    <location>
        <begin position="371"/>
        <end position="390"/>
    </location>
</feature>
<evidence type="ECO:0000256" key="5">
    <source>
        <dbReference type="ARBA" id="ARBA00022842"/>
    </source>
</evidence>
<evidence type="ECO:0000256" key="3">
    <source>
        <dbReference type="ARBA" id="ARBA00022723"/>
    </source>
</evidence>
<feature type="transmembrane region" description="Helical" evidence="6">
    <location>
        <begin position="245"/>
        <end position="263"/>
    </location>
</feature>
<dbReference type="InterPro" id="IPR036938">
    <property type="entry name" value="PAP2/HPO_sf"/>
</dbReference>
<evidence type="ECO:0000256" key="1">
    <source>
        <dbReference type="ARBA" id="ARBA00001946"/>
    </source>
</evidence>
<dbReference type="GO" id="GO:0046872">
    <property type="term" value="F:metal ion binding"/>
    <property type="evidence" value="ECO:0007669"/>
    <property type="project" value="UniProtKB-KW"/>
</dbReference>
<dbReference type="Pfam" id="PF00293">
    <property type="entry name" value="NUDIX"/>
    <property type="match status" value="1"/>
</dbReference>
<keyword evidence="6" id="KW-0472">Membrane</keyword>
<feature type="transmembrane region" description="Helical" evidence="6">
    <location>
        <begin position="283"/>
        <end position="304"/>
    </location>
</feature>
<gene>
    <name evidence="9" type="ORF">VIBNISOn1_1670010</name>
</gene>
<evidence type="ECO:0000313" key="10">
    <source>
        <dbReference type="Proteomes" id="UP000018211"/>
    </source>
</evidence>
<protein>
    <submittedName>
        <fullName evidence="9">Nudix hydrolase and phosphatase/haloperoxidase domains containing protein</fullName>
    </submittedName>
</protein>
<comment type="cofactor">
    <cofactor evidence="1">
        <name>Mg(2+)</name>
        <dbReference type="ChEBI" id="CHEBI:18420"/>
    </cofactor>
</comment>
<dbReference type="Pfam" id="PF01569">
    <property type="entry name" value="PAP2"/>
    <property type="match status" value="1"/>
</dbReference>
<comment type="caution">
    <text evidence="9">The sequence shown here is derived from an EMBL/GenBank/DDBJ whole genome shotgun (WGS) entry which is preliminary data.</text>
</comment>
<keyword evidence="3" id="KW-0479">Metal-binding</keyword>
<accession>A0AAV2VNT2</accession>
<feature type="transmembrane region" description="Helical" evidence="6">
    <location>
        <begin position="316"/>
        <end position="336"/>
    </location>
</feature>
<dbReference type="PROSITE" id="PS51462">
    <property type="entry name" value="NUDIX"/>
    <property type="match status" value="1"/>
</dbReference>
<dbReference type="PANTHER" id="PTHR43758:SF8">
    <property type="entry name" value="8-OXO-DGTP DIPHOSPHATASE YTKD-RELATED"/>
    <property type="match status" value="1"/>
</dbReference>
<proteinExistence type="inferred from homology"/>
<dbReference type="GO" id="GO:0016818">
    <property type="term" value="F:hydrolase activity, acting on acid anhydrides, in phosphorus-containing anhydrides"/>
    <property type="evidence" value="ECO:0007669"/>
    <property type="project" value="TreeGrafter"/>
</dbReference>
<evidence type="ECO:0000256" key="6">
    <source>
        <dbReference type="SAM" id="Phobius"/>
    </source>
</evidence>
<keyword evidence="7" id="KW-0732">Signal</keyword>
<feature type="signal peptide" evidence="7">
    <location>
        <begin position="1"/>
        <end position="23"/>
    </location>
</feature>
<dbReference type="Gene3D" id="3.90.79.10">
    <property type="entry name" value="Nucleoside Triphosphate Pyrophosphohydrolase"/>
    <property type="match status" value="1"/>
</dbReference>
<sequence length="485" mass="53620">MTPRHLFSYLALVLSFFASFTHASSETPPKYKGALCLIASHDGKIVMVREAITGQLSIPGGHVEEGEDPAKAAEREAWEESGLVVTAIGKLGVLGNAALYDCVSDSPVVAFNHKDEGGHNIVPAWFAPHYGIETKQVVLANIAEVNKANYRYPSQIDALQYYSEKAARQKVAYIDDIVEAAIPFHQKEIRYIKALQEGVLSASPALLPYIHSFFYVGDILASPWMLIVLIPAAFMVFGRYFGAELLFAVVSVAVLALVAQVGVGFARPHAFMPELMLGDTFGFGMPSMTSALMVTVLGLFYLHATREYPIEMVRRYLPTIVVLVLFHGLSTVYLGAQYFTDVLAGMALGGMAVWHFNRLDKKDEVHTGEILSSASVWWVAVVIIAVLGTLWPRPDFAYWFATSIAIASVFTFLKPKVESRHRSVKHIVTVIFILMFANLLYSVVKTFLNYSSIIALVLEASRYPVLVLIFAITQLREGKDQTEKK</sequence>
<dbReference type="GO" id="GO:0005737">
    <property type="term" value="C:cytoplasm"/>
    <property type="evidence" value="ECO:0007669"/>
    <property type="project" value="TreeGrafter"/>
</dbReference>
<name>A0AAV2VNT2_9VIBR</name>
<feature type="domain" description="Nudix hydrolase" evidence="8">
    <location>
        <begin position="29"/>
        <end position="186"/>
    </location>
</feature>
<feature type="transmembrane region" description="Helical" evidence="6">
    <location>
        <begin position="342"/>
        <end position="359"/>
    </location>
</feature>
<dbReference type="InterPro" id="IPR000326">
    <property type="entry name" value="PAP2/HPO"/>
</dbReference>
<reference evidence="9 10" key="1">
    <citation type="journal article" date="2013" name="ISME J.">
        <title>Comparative genomics of pathogenic lineages of Vibrio nigripulchritudo identifies virulence-associated traits.</title>
        <authorList>
            <person name="Goudenege D."/>
            <person name="Labreuche Y."/>
            <person name="Krin E."/>
            <person name="Ansquer D."/>
            <person name="Mangenot S."/>
            <person name="Calteau A."/>
            <person name="Medigue C."/>
            <person name="Mazel D."/>
            <person name="Polz M.F."/>
            <person name="Le Roux F."/>
        </authorList>
    </citation>
    <scope>NUCLEOTIDE SEQUENCE [LARGE SCALE GENOMIC DNA]</scope>
    <source>
        <strain evidence="9 10">SOn1</strain>
    </source>
</reference>
<feature type="transmembrane region" description="Helical" evidence="6">
    <location>
        <begin position="396"/>
        <end position="413"/>
    </location>
</feature>
<keyword evidence="6" id="KW-0812">Transmembrane</keyword>
<dbReference type="EMBL" id="CAOF01000076">
    <property type="protein sequence ID" value="CCO46086.1"/>
    <property type="molecule type" value="Genomic_DNA"/>
</dbReference>
<dbReference type="CDD" id="cd02883">
    <property type="entry name" value="NUDIX_Hydrolase"/>
    <property type="match status" value="1"/>
</dbReference>
<dbReference type="SUPFAM" id="SSF55811">
    <property type="entry name" value="Nudix"/>
    <property type="match status" value="1"/>
</dbReference>
<feature type="transmembrane region" description="Helical" evidence="6">
    <location>
        <begin position="450"/>
        <end position="475"/>
    </location>
</feature>
<feature type="chain" id="PRO_5043842164" evidence="7">
    <location>
        <begin position="24"/>
        <end position="485"/>
    </location>
</feature>
<feature type="transmembrane region" description="Helical" evidence="6">
    <location>
        <begin position="213"/>
        <end position="238"/>
    </location>
</feature>
<dbReference type="SUPFAM" id="SSF48317">
    <property type="entry name" value="Acid phosphatase/Vanadium-dependent haloperoxidase"/>
    <property type="match status" value="1"/>
</dbReference>
<keyword evidence="6" id="KW-1133">Transmembrane helix</keyword>
<dbReference type="Gene3D" id="1.20.144.10">
    <property type="entry name" value="Phosphatidic acid phosphatase type 2/haloperoxidase"/>
    <property type="match status" value="1"/>
</dbReference>
<dbReference type="RefSeq" id="WP_022611331.1">
    <property type="nucleotide sequence ID" value="NZ_LK391965.1"/>
</dbReference>
<evidence type="ECO:0000313" key="9">
    <source>
        <dbReference type="EMBL" id="CCO46086.1"/>
    </source>
</evidence>
<dbReference type="InterPro" id="IPR015797">
    <property type="entry name" value="NUDIX_hydrolase-like_dom_sf"/>
</dbReference>
<dbReference type="CDD" id="cd01610">
    <property type="entry name" value="PAP2_like"/>
    <property type="match status" value="1"/>
</dbReference>
<feature type="transmembrane region" description="Helical" evidence="6">
    <location>
        <begin position="425"/>
        <end position="444"/>
    </location>
</feature>